<organism evidence="2 3">
    <name type="scientific">Demequina litoralis</name>
    <dbReference type="NCBI Taxonomy" id="3051660"/>
    <lineage>
        <taxon>Bacteria</taxon>
        <taxon>Bacillati</taxon>
        <taxon>Actinomycetota</taxon>
        <taxon>Actinomycetes</taxon>
        <taxon>Micrococcales</taxon>
        <taxon>Demequinaceae</taxon>
        <taxon>Demequina</taxon>
    </lineage>
</organism>
<keyword evidence="1" id="KW-1277">Toxin-antitoxin system</keyword>
<dbReference type="Gene3D" id="3.30.2310.20">
    <property type="entry name" value="RelE-like"/>
    <property type="match status" value="1"/>
</dbReference>
<gene>
    <name evidence="2" type="ORF">QQX09_00570</name>
</gene>
<dbReference type="EMBL" id="JAUHPW010000001">
    <property type="protein sequence ID" value="MDN4474340.1"/>
    <property type="molecule type" value="Genomic_DNA"/>
</dbReference>
<dbReference type="SUPFAM" id="SSF143011">
    <property type="entry name" value="RelE-like"/>
    <property type="match status" value="1"/>
</dbReference>
<sequence>MATIVLTPEAQEDIRALDGSARKAVLNGLKKLKDSPEQRGAPLGSRASGNLTGLRKLVVGNRQYRIVFRVEADNSIVVVWVVGSRVDAECYDLAVARLEMHAHRPELRDMLQGLLDTAFDDRGE</sequence>
<dbReference type="InterPro" id="IPR007712">
    <property type="entry name" value="RelE/ParE_toxin"/>
</dbReference>
<comment type="caution">
    <text evidence="2">The sequence shown here is derived from an EMBL/GenBank/DDBJ whole genome shotgun (WGS) entry which is preliminary data.</text>
</comment>
<accession>A0ABT8G5B9</accession>
<evidence type="ECO:0000313" key="3">
    <source>
        <dbReference type="Proteomes" id="UP001172728"/>
    </source>
</evidence>
<reference evidence="2" key="1">
    <citation type="submission" date="2023-06" db="EMBL/GenBank/DDBJ databases">
        <title>Sysu t00192.</title>
        <authorList>
            <person name="Gao L."/>
            <person name="Fang B.-Z."/>
            <person name="Li W.-J."/>
        </authorList>
    </citation>
    <scope>NUCLEOTIDE SEQUENCE</scope>
    <source>
        <strain evidence="2">SYSU T00192</strain>
    </source>
</reference>
<keyword evidence="3" id="KW-1185">Reference proteome</keyword>
<dbReference type="RefSeq" id="WP_301130765.1">
    <property type="nucleotide sequence ID" value="NZ_JAUHPW010000001.1"/>
</dbReference>
<evidence type="ECO:0000313" key="2">
    <source>
        <dbReference type="EMBL" id="MDN4474340.1"/>
    </source>
</evidence>
<name>A0ABT8G5B9_9MICO</name>
<evidence type="ECO:0000256" key="1">
    <source>
        <dbReference type="ARBA" id="ARBA00022649"/>
    </source>
</evidence>
<dbReference type="Pfam" id="PF05016">
    <property type="entry name" value="ParE_toxin"/>
    <property type="match status" value="1"/>
</dbReference>
<dbReference type="InterPro" id="IPR035093">
    <property type="entry name" value="RelE/ParE_toxin_dom_sf"/>
</dbReference>
<proteinExistence type="predicted"/>
<dbReference type="Proteomes" id="UP001172728">
    <property type="component" value="Unassembled WGS sequence"/>
</dbReference>
<protein>
    <submittedName>
        <fullName evidence="2">Type II toxin-antitoxin system RelE/ParE family toxin</fullName>
    </submittedName>
</protein>